<sequence length="244" mass="27526">MMMGEIFMKRLALFTLSMSVTVSGCSVFQKNSKKAFNDGFYTQNIDGIKQRVYIDVADEIIRIHPSELKENGISVIDTANFYEFQKSKLKTNTEEAIPFSKASFDIDFLTIPLKFRPSQGGVPLQLNTNLNGAGYFGYRRDRYIIDYSTNPLGRSERNMNHFGFSVGAFTGFGNTSISPTNTNNLIEQEYDGVVWSKGLAGIFAVNNFTVGMALGFDHLLGSNRRIWIYQNKFWYGLAFGLNLN</sequence>
<proteinExistence type="predicted"/>
<gene>
    <name evidence="1" type="ORF">NCTC11429_00187</name>
</gene>
<dbReference type="Proteomes" id="UP000308196">
    <property type="component" value="Chromosome"/>
</dbReference>
<evidence type="ECO:0000313" key="2">
    <source>
        <dbReference type="Proteomes" id="UP000308196"/>
    </source>
</evidence>
<reference evidence="1 2" key="1">
    <citation type="submission" date="2019-05" db="EMBL/GenBank/DDBJ databases">
        <authorList>
            <consortium name="Pathogen Informatics"/>
        </authorList>
    </citation>
    <scope>NUCLEOTIDE SEQUENCE [LARGE SCALE GENOMIC DNA]</scope>
    <source>
        <strain evidence="1 2">NCTC11429</strain>
    </source>
</reference>
<name>A0A4U9U5X3_9SPHI</name>
<accession>A0A4U9U5X3</accession>
<organism evidence="1 2">
    <name type="scientific">Sphingobacterium thalpophilum</name>
    <dbReference type="NCBI Taxonomy" id="259"/>
    <lineage>
        <taxon>Bacteria</taxon>
        <taxon>Pseudomonadati</taxon>
        <taxon>Bacteroidota</taxon>
        <taxon>Sphingobacteriia</taxon>
        <taxon>Sphingobacteriales</taxon>
        <taxon>Sphingobacteriaceae</taxon>
        <taxon>Sphingobacterium</taxon>
    </lineage>
</organism>
<dbReference type="EMBL" id="LR590484">
    <property type="protein sequence ID" value="VTR28385.1"/>
    <property type="molecule type" value="Genomic_DNA"/>
</dbReference>
<dbReference type="AlphaFoldDB" id="A0A4U9U5X3"/>
<evidence type="ECO:0000313" key="1">
    <source>
        <dbReference type="EMBL" id="VTR28385.1"/>
    </source>
</evidence>
<dbReference type="KEGG" id="stha:NCTC11429_00187"/>
<protein>
    <submittedName>
        <fullName evidence="1">Uncharacterized protein</fullName>
    </submittedName>
</protein>